<dbReference type="Gene3D" id="1.10.260.40">
    <property type="entry name" value="lambda repressor-like DNA-binding domains"/>
    <property type="match status" value="1"/>
</dbReference>
<keyword evidence="3" id="KW-1185">Reference proteome</keyword>
<dbReference type="RefSeq" id="WP_285883753.1">
    <property type="nucleotide sequence ID" value="NZ_JARFYN010000066.1"/>
</dbReference>
<dbReference type="InterPro" id="IPR010982">
    <property type="entry name" value="Lambda_DNA-bd_dom_sf"/>
</dbReference>
<dbReference type="InterPro" id="IPR001387">
    <property type="entry name" value="Cro/C1-type_HTH"/>
</dbReference>
<reference evidence="2" key="1">
    <citation type="submission" date="2023-06" db="EMBL/GenBank/DDBJ databases">
        <title>Phylogenetic Diversity of Rhizobium strains.</title>
        <authorList>
            <person name="Moura F.T."/>
            <person name="Helene L.C.F."/>
            <person name="Hungria M."/>
        </authorList>
    </citation>
    <scope>NUCLEOTIDE SEQUENCE</scope>
    <source>
        <strain evidence="2">CCGE524</strain>
    </source>
</reference>
<evidence type="ECO:0000313" key="3">
    <source>
        <dbReference type="Proteomes" id="UP001172630"/>
    </source>
</evidence>
<gene>
    <name evidence="2" type="ORF">PY650_31235</name>
</gene>
<evidence type="ECO:0000313" key="2">
    <source>
        <dbReference type="EMBL" id="MDL2410014.1"/>
    </source>
</evidence>
<dbReference type="PROSITE" id="PS50943">
    <property type="entry name" value="HTH_CROC1"/>
    <property type="match status" value="1"/>
</dbReference>
<dbReference type="CDD" id="cd00093">
    <property type="entry name" value="HTH_XRE"/>
    <property type="match status" value="1"/>
</dbReference>
<accession>A0ABT7KRM5</accession>
<dbReference type="SMART" id="SM00530">
    <property type="entry name" value="HTH_XRE"/>
    <property type="match status" value="1"/>
</dbReference>
<dbReference type="PANTHER" id="PTHR43236:SF1">
    <property type="entry name" value="BLL7220 PROTEIN"/>
    <property type="match status" value="1"/>
</dbReference>
<dbReference type="EMBL" id="JARFYN010000066">
    <property type="protein sequence ID" value="MDL2410014.1"/>
    <property type="molecule type" value="Genomic_DNA"/>
</dbReference>
<sequence>MVRTPVGFAGSSPEAAELGKRLKEAREYVGITQEEAAAHLGVRRSAISEMEAGKRGVGALEMKSLAALYERPTSWFTGEIEQQVAEDVAFLARTVSELSENDRGELASFAEFLRSRSKVTKNG</sequence>
<dbReference type="Pfam" id="PF01381">
    <property type="entry name" value="HTH_3"/>
    <property type="match status" value="1"/>
</dbReference>
<protein>
    <submittedName>
        <fullName evidence="2">Helix-turn-helix transcriptional regulator</fullName>
    </submittedName>
</protein>
<dbReference type="InterPro" id="IPR052345">
    <property type="entry name" value="Rad_response_metalloprotease"/>
</dbReference>
<name>A0ABT7KRM5_9HYPH</name>
<organism evidence="2 3">
    <name type="scientific">Rhizobium calliandrae</name>
    <dbReference type="NCBI Taxonomy" id="1312182"/>
    <lineage>
        <taxon>Bacteria</taxon>
        <taxon>Pseudomonadati</taxon>
        <taxon>Pseudomonadota</taxon>
        <taxon>Alphaproteobacteria</taxon>
        <taxon>Hyphomicrobiales</taxon>
        <taxon>Rhizobiaceae</taxon>
        <taxon>Rhizobium/Agrobacterium group</taxon>
        <taxon>Rhizobium</taxon>
    </lineage>
</organism>
<feature type="domain" description="HTH cro/C1-type" evidence="1">
    <location>
        <begin position="22"/>
        <end position="76"/>
    </location>
</feature>
<comment type="caution">
    <text evidence="2">The sequence shown here is derived from an EMBL/GenBank/DDBJ whole genome shotgun (WGS) entry which is preliminary data.</text>
</comment>
<dbReference type="SUPFAM" id="SSF47413">
    <property type="entry name" value="lambda repressor-like DNA-binding domains"/>
    <property type="match status" value="1"/>
</dbReference>
<dbReference type="Proteomes" id="UP001172630">
    <property type="component" value="Unassembled WGS sequence"/>
</dbReference>
<proteinExistence type="predicted"/>
<evidence type="ECO:0000259" key="1">
    <source>
        <dbReference type="PROSITE" id="PS50943"/>
    </source>
</evidence>
<dbReference type="PANTHER" id="PTHR43236">
    <property type="entry name" value="ANTITOXIN HIGA1"/>
    <property type="match status" value="1"/>
</dbReference>